<evidence type="ECO:0000259" key="3">
    <source>
        <dbReference type="Pfam" id="PF00329"/>
    </source>
</evidence>
<dbReference type="GO" id="GO:0016651">
    <property type="term" value="F:oxidoreductase activity, acting on NAD(P)H"/>
    <property type="evidence" value="ECO:0007669"/>
    <property type="project" value="InterPro"/>
</dbReference>
<dbReference type="InterPro" id="IPR010218">
    <property type="entry name" value="NADH_DH_suC"/>
</dbReference>
<evidence type="ECO:0000256" key="1">
    <source>
        <dbReference type="ARBA" id="ARBA00007569"/>
    </source>
</evidence>
<organism evidence="4">
    <name type="scientific">Eunotia naegelii</name>
    <dbReference type="NCBI Taxonomy" id="1458866"/>
    <lineage>
        <taxon>Eukaryota</taxon>
        <taxon>Sar</taxon>
        <taxon>Stramenopiles</taxon>
        <taxon>Ochrophyta</taxon>
        <taxon>Bacillariophyta</taxon>
        <taxon>Bacillariophyceae</taxon>
        <taxon>Eunotiophycidae</taxon>
        <taxon>Eunotiales</taxon>
        <taxon>Eunotiaceae</taxon>
        <taxon>Eunotia</taxon>
    </lineage>
</organism>
<gene>
    <name evidence="4" type="primary">nad9</name>
</gene>
<feature type="domain" description="NADH:ubiquinone oxidoreductase 30kDa subunit" evidence="3">
    <location>
        <begin position="37"/>
        <end position="153"/>
    </location>
</feature>
<evidence type="ECO:0000313" key="4">
    <source>
        <dbReference type="EMBL" id="AWQ64087.1"/>
    </source>
</evidence>
<dbReference type="AlphaFoldDB" id="A0A2U9GHX5"/>
<reference evidence="4" key="1">
    <citation type="journal article" date="2018" name="Genome Biol. Evol.">
        <title>Recurrent loss, horizontal transfer, and the obscure origins of mitochondrial introns in diatoms (Bacillariophyta).</title>
        <authorList>
            <person name="Guillory W.X."/>
            <person name="Onyshchenko A."/>
            <person name="Ruck E.C."/>
            <person name="Parks M."/>
            <person name="Nakov T."/>
            <person name="Wickett N.J."/>
            <person name="Alverson A.J."/>
        </authorList>
    </citation>
    <scope>NUCLEOTIDE SEQUENCE</scope>
    <source>
        <strain evidence="4">UTEX FD354</strain>
    </source>
</reference>
<sequence>MTKNILLYEHLKNLKRLCPIFRFQINENEVSLVLNDKLLVNVLLFLKLHCSYQFKILTCISGVDYSEKKYRFKIVYELLSIRYNNRLKVKIFVNELKPVPSVMGLFFAAKWHEAEIWDMFGVFFTNHLNLVRLLTDYGFEGFPGRKNFPLTGYIESRYSETKKSVVREIIELNQEYRNFKFLSVWENTEFN</sequence>
<name>A0A2U9GHX5_9STRA</name>
<geneLocation type="mitochondrion" evidence="4"/>
<dbReference type="InterPro" id="IPR037232">
    <property type="entry name" value="NADH_quin_OxRdtase_su_C/D-like"/>
</dbReference>
<dbReference type="HAMAP" id="MF_01357">
    <property type="entry name" value="NDH1_NuoC"/>
    <property type="match status" value="1"/>
</dbReference>
<dbReference type="Gene3D" id="3.30.460.80">
    <property type="entry name" value="NADH:ubiquinone oxidoreductase, 30kDa subunit"/>
    <property type="match status" value="1"/>
</dbReference>
<keyword evidence="4" id="KW-0496">Mitochondrion</keyword>
<accession>A0A2U9GHX5</accession>
<keyword evidence="2" id="KW-0813">Transport</keyword>
<dbReference type="RefSeq" id="YP_009495440.1">
    <property type="nucleotide sequence ID" value="NC_037987.1"/>
</dbReference>
<comment type="similarity">
    <text evidence="1">Belongs to the complex I 30 kDa subunit family.</text>
</comment>
<dbReference type="GeneID" id="36957370"/>
<dbReference type="PANTHER" id="PTHR10884:SF14">
    <property type="entry name" value="NADH DEHYDROGENASE [UBIQUINONE] IRON-SULFUR PROTEIN 3, MITOCHONDRIAL"/>
    <property type="match status" value="1"/>
</dbReference>
<dbReference type="SUPFAM" id="SSF143243">
    <property type="entry name" value="Nqo5-like"/>
    <property type="match status" value="1"/>
</dbReference>
<dbReference type="InterPro" id="IPR001268">
    <property type="entry name" value="NADH_UbQ_OxRdtase_30kDa_su"/>
</dbReference>
<dbReference type="GO" id="GO:0008137">
    <property type="term" value="F:NADH dehydrogenase (ubiquinone) activity"/>
    <property type="evidence" value="ECO:0007669"/>
    <property type="project" value="InterPro"/>
</dbReference>
<evidence type="ECO:0000256" key="2">
    <source>
        <dbReference type="ARBA" id="ARBA00022448"/>
    </source>
</evidence>
<dbReference type="EMBL" id="MG271846">
    <property type="protein sequence ID" value="AWQ64087.1"/>
    <property type="molecule type" value="Genomic_DNA"/>
</dbReference>
<dbReference type="Pfam" id="PF00329">
    <property type="entry name" value="Complex1_30kDa"/>
    <property type="match status" value="1"/>
</dbReference>
<proteinExistence type="inferred from homology"/>
<protein>
    <submittedName>
        <fullName evidence="4">NADH dehydrogenase subunit 9</fullName>
    </submittedName>
</protein>
<dbReference type="PANTHER" id="PTHR10884">
    <property type="entry name" value="NADH DEHYDROGENASE UBIQUINONE IRON-SULFUR PROTEIN 3"/>
    <property type="match status" value="1"/>
</dbReference>